<dbReference type="GO" id="GO:0031663">
    <property type="term" value="P:lipopolysaccharide-mediated signaling pathway"/>
    <property type="evidence" value="ECO:0007669"/>
    <property type="project" value="TreeGrafter"/>
</dbReference>
<reference evidence="3" key="2">
    <citation type="submission" date="2025-08" db="UniProtKB">
        <authorList>
            <consortium name="Ensembl"/>
        </authorList>
    </citation>
    <scope>IDENTIFICATION</scope>
</reference>
<dbReference type="InterPro" id="IPR032942">
    <property type="entry name" value="BPI/LBP/Plunc"/>
</dbReference>
<evidence type="ECO:0000256" key="1">
    <source>
        <dbReference type="RuleBase" id="RU369039"/>
    </source>
</evidence>
<evidence type="ECO:0000313" key="4">
    <source>
        <dbReference type="Proteomes" id="UP000016666"/>
    </source>
</evidence>
<evidence type="ECO:0000313" key="3">
    <source>
        <dbReference type="Ensembl" id="ENSAPLP00000023485.1"/>
    </source>
</evidence>
<dbReference type="Proteomes" id="UP000016666">
    <property type="component" value="Unassembled WGS sequence"/>
</dbReference>
<keyword evidence="1" id="KW-0399">Innate immunity</keyword>
<organism evidence="3 4">
    <name type="scientific">Anas platyrhynchos platyrhynchos</name>
    <name type="common">Northern mallard</name>
    <dbReference type="NCBI Taxonomy" id="8840"/>
    <lineage>
        <taxon>Eukaryota</taxon>
        <taxon>Metazoa</taxon>
        <taxon>Chordata</taxon>
        <taxon>Craniata</taxon>
        <taxon>Vertebrata</taxon>
        <taxon>Euteleostomi</taxon>
        <taxon>Archelosauria</taxon>
        <taxon>Archosauria</taxon>
        <taxon>Dinosauria</taxon>
        <taxon>Saurischia</taxon>
        <taxon>Theropoda</taxon>
        <taxon>Coelurosauria</taxon>
        <taxon>Aves</taxon>
        <taxon>Neognathae</taxon>
        <taxon>Galloanserae</taxon>
        <taxon>Anseriformes</taxon>
        <taxon>Anatidae</taxon>
        <taxon>Anatinae</taxon>
        <taxon>Anas</taxon>
    </lineage>
</organism>
<comment type="domain">
    <text evidence="1">The N-terminal region may be exposed to the interior of the granule, whereas the C-terminal portion may be embedded in the membrane. During phagocytosis and degranulation, proteases may be released and activated and cleave BPI at the junction of the N- and C-terminal portions of the molecule, providing controlled release of the N-terminal antibacterial fragment when bacteria are ingested.</text>
</comment>
<name>A0A493TCU8_ANAPP</name>
<keyword evidence="1" id="KW-0732">Signal</keyword>
<dbReference type="SMART" id="SM00329">
    <property type="entry name" value="BPI2"/>
    <property type="match status" value="1"/>
</dbReference>
<dbReference type="AlphaFoldDB" id="A0A493TCU8"/>
<evidence type="ECO:0000259" key="2">
    <source>
        <dbReference type="SMART" id="SM00329"/>
    </source>
</evidence>
<dbReference type="GO" id="GO:0005615">
    <property type="term" value="C:extracellular space"/>
    <property type="evidence" value="ECO:0007669"/>
    <property type="project" value="UniProtKB-UniRule"/>
</dbReference>
<keyword evidence="1" id="KW-0964">Secreted</keyword>
<dbReference type="PANTHER" id="PTHR10504">
    <property type="entry name" value="BACTERICIDAL PERMEABILITY-INCREASING BPI PROTEIN-RELATED"/>
    <property type="match status" value="1"/>
</dbReference>
<keyword evidence="1" id="KW-0391">Immunity</keyword>
<dbReference type="Gene3D" id="3.15.10.10">
    <property type="entry name" value="Bactericidal permeability-increasing protein, domain 1"/>
    <property type="match status" value="1"/>
</dbReference>
<sequence>FPQVCETLRSSARRYLQPYLQTVPGTGAGGRRGSVTTPTLHPLLSFQGECFSLAQHTPVPFTPPALAVPPEHNRMVYFGVSSYFFNTASFAYHTAGALIFDITDAMVRRRGVGSVAGRLTGSSPLPAPLQLDEMYPNMPMKFRLSAPSAPFLNIGTNGVSLQPVVDIQAYAIYPNGNLAPLFLLGLVSWGPWAGGAKEGPGVGSGRLLCTAPCSLSLLVPTQLCVFSFPERLGKGFPLPLPAQVQLSDPIVQFHEVSGGSGAGPATRP</sequence>
<accession>A0A493TCU8</accession>
<comment type="domain">
    <text evidence="1">The N- and C-terminal barrels adopt an identical fold despite having only 13% of conserved residues.</text>
</comment>
<keyword evidence="1" id="KW-0044">Antibiotic</keyword>
<comment type="subcellular location">
    <subcellularLocation>
        <location evidence="1">Secreted</location>
    </subcellularLocation>
</comment>
<keyword evidence="4" id="KW-1185">Reference proteome</keyword>
<keyword evidence="1" id="KW-0929">Antimicrobial</keyword>
<keyword evidence="1" id="KW-0325">Glycoprotein</keyword>
<dbReference type="Pfam" id="PF02886">
    <property type="entry name" value="LBP_BPI_CETP_C"/>
    <property type="match status" value="1"/>
</dbReference>
<dbReference type="PANTHER" id="PTHR10504:SF84">
    <property type="entry name" value="BACTERICIDAL PERMEABILITY-INCREASING PROTEIN"/>
    <property type="match status" value="1"/>
</dbReference>
<dbReference type="STRING" id="8840.ENSAPLP00000023485"/>
<keyword evidence="1" id="KW-1015">Disulfide bond</keyword>
<dbReference type="Ensembl" id="ENSAPLT00000035761.1">
    <property type="protein sequence ID" value="ENSAPLP00000023485.1"/>
    <property type="gene ID" value="ENSAPLG00000008655.2"/>
</dbReference>
<reference evidence="4" key="1">
    <citation type="submission" date="2017-10" db="EMBL/GenBank/DDBJ databases">
        <title>A new Pekin duck reference genome.</title>
        <authorList>
            <person name="Hou Z.-C."/>
            <person name="Zhou Z.-K."/>
            <person name="Zhu F."/>
            <person name="Hou S.-S."/>
        </authorList>
    </citation>
    <scope>NUCLEOTIDE SEQUENCE [LARGE SCALE GENOMIC DNA]</scope>
</reference>
<dbReference type="InterPro" id="IPR001124">
    <property type="entry name" value="Lipid-bd_serum_glycop_C"/>
</dbReference>
<proteinExistence type="predicted"/>
<dbReference type="SUPFAM" id="SSF55394">
    <property type="entry name" value="Bactericidal permeability-increasing protein, BPI"/>
    <property type="match status" value="1"/>
</dbReference>
<dbReference type="InterPro" id="IPR017943">
    <property type="entry name" value="Bactericidal_perm-incr_a/b_dom"/>
</dbReference>
<dbReference type="GeneTree" id="ENSGT01150000286994"/>
<feature type="domain" description="Lipid-binding serum glycoprotein C-terminal" evidence="2">
    <location>
        <begin position="70"/>
        <end position="262"/>
    </location>
</feature>
<dbReference type="GO" id="GO:0050829">
    <property type="term" value="P:defense response to Gram-negative bacterium"/>
    <property type="evidence" value="ECO:0007669"/>
    <property type="project" value="UniProtKB-UniRule"/>
</dbReference>
<comment type="function">
    <text evidence="1">The cytotoxic action of BPI is limited to many species of Gram-negative bacteria; this specificity may be explained by a strong affinity of the very basic N-terminal half for the negatively charged lipopolysaccharides that are unique to the Gram-negative bacterial outer envelope.</text>
</comment>
<dbReference type="GO" id="GO:0045087">
    <property type="term" value="P:innate immune response"/>
    <property type="evidence" value="ECO:0007669"/>
    <property type="project" value="UniProtKB-UniRule"/>
</dbReference>
<dbReference type="GO" id="GO:0001530">
    <property type="term" value="F:lipopolysaccharide binding"/>
    <property type="evidence" value="ECO:0007669"/>
    <property type="project" value="TreeGrafter"/>
</dbReference>
<protein>
    <recommendedName>
        <fullName evidence="1">Bactericidal permeability-increasing protein</fullName>
        <shortName evidence="1">BPI</shortName>
    </recommendedName>
</protein>
<comment type="subunit">
    <text evidence="1">Monomer. Homodimer; disulfide-linked.</text>
</comment>
<dbReference type="Gene3D" id="3.15.20.10">
    <property type="entry name" value="Bactericidal permeability-increasing protein, domain 2"/>
    <property type="match status" value="1"/>
</dbReference>
<reference evidence="3" key="3">
    <citation type="submission" date="2025-09" db="UniProtKB">
        <authorList>
            <consortium name="Ensembl"/>
        </authorList>
    </citation>
    <scope>IDENTIFICATION</scope>
</reference>